<dbReference type="Proteomes" id="UP000006591">
    <property type="component" value="Chromosome 10"/>
</dbReference>
<feature type="transmembrane region" description="Helical" evidence="1">
    <location>
        <begin position="83"/>
        <end position="103"/>
    </location>
</feature>
<reference evidence="2" key="2">
    <citation type="submission" date="2018-04" db="EMBL/GenBank/DDBJ databases">
        <title>OnivRS2 (Oryza nivara Reference Sequence Version 2).</title>
        <authorList>
            <person name="Zhang J."/>
            <person name="Kudrna D."/>
            <person name="Lee S."/>
            <person name="Talag J."/>
            <person name="Rajasekar S."/>
            <person name="Welchert J."/>
            <person name="Hsing Y.-I."/>
            <person name="Wing R.A."/>
        </authorList>
    </citation>
    <scope>NUCLEOTIDE SEQUENCE [LARGE SCALE GENOMIC DNA]</scope>
</reference>
<evidence type="ECO:0000256" key="1">
    <source>
        <dbReference type="SAM" id="Phobius"/>
    </source>
</evidence>
<keyword evidence="1" id="KW-0472">Membrane</keyword>
<sequence length="105" mass="11566">MSIVRDPAGGSDLEDPEESKQEFCETPYACRFFMWEGQYEQFLADGHVGLGYQTGYEQFNVEALSSMGIEGLPLKGCAALGRMLVYLAVVQALLLLLILVVVISK</sequence>
<organism evidence="2">
    <name type="scientific">Oryza nivara</name>
    <name type="common">Indian wild rice</name>
    <name type="synonym">Oryza sativa f. spontanea</name>
    <dbReference type="NCBI Taxonomy" id="4536"/>
    <lineage>
        <taxon>Eukaryota</taxon>
        <taxon>Viridiplantae</taxon>
        <taxon>Streptophyta</taxon>
        <taxon>Embryophyta</taxon>
        <taxon>Tracheophyta</taxon>
        <taxon>Spermatophyta</taxon>
        <taxon>Magnoliopsida</taxon>
        <taxon>Liliopsida</taxon>
        <taxon>Poales</taxon>
        <taxon>Poaceae</taxon>
        <taxon>BOP clade</taxon>
        <taxon>Oryzoideae</taxon>
        <taxon>Oryzeae</taxon>
        <taxon>Oryzinae</taxon>
        <taxon>Oryza</taxon>
    </lineage>
</organism>
<dbReference type="HOGENOM" id="CLU_2240927_0_0_1"/>
<name>A0A0E0IVE6_ORYNI</name>
<evidence type="ECO:0000313" key="2">
    <source>
        <dbReference type="EnsemblPlants" id="ONIVA10G18350.1"/>
    </source>
</evidence>
<accession>A0A0E0IVE6</accession>
<dbReference type="AlphaFoldDB" id="A0A0E0IVE6"/>
<keyword evidence="1" id="KW-1133">Transmembrane helix</keyword>
<dbReference type="Gramene" id="ONIVA10G18350.1">
    <property type="protein sequence ID" value="ONIVA10G18350.1"/>
    <property type="gene ID" value="ONIVA10G18350"/>
</dbReference>
<dbReference type="OMA" id="APTPYAC"/>
<proteinExistence type="predicted"/>
<keyword evidence="1" id="KW-0812">Transmembrane</keyword>
<evidence type="ECO:0000313" key="3">
    <source>
        <dbReference type="Proteomes" id="UP000006591"/>
    </source>
</evidence>
<protein>
    <submittedName>
        <fullName evidence="2">Uncharacterized protein</fullName>
    </submittedName>
</protein>
<keyword evidence="3" id="KW-1185">Reference proteome</keyword>
<reference evidence="2" key="1">
    <citation type="submission" date="2015-04" db="UniProtKB">
        <authorList>
            <consortium name="EnsemblPlants"/>
        </authorList>
    </citation>
    <scope>IDENTIFICATION</scope>
    <source>
        <strain evidence="2">SL10</strain>
    </source>
</reference>
<dbReference type="EnsemblPlants" id="ONIVA10G18350.1">
    <property type="protein sequence ID" value="ONIVA10G18350.1"/>
    <property type="gene ID" value="ONIVA10G18350"/>
</dbReference>